<name>A0A5J5IGD3_9BACT</name>
<dbReference type="EMBL" id="VYQF01000003">
    <property type="protein sequence ID" value="KAA9038724.1"/>
    <property type="molecule type" value="Genomic_DNA"/>
</dbReference>
<reference evidence="1 2" key="1">
    <citation type="submission" date="2019-09" db="EMBL/GenBank/DDBJ databases">
        <title>Draft genome sequence of Ginsengibacter sp. BR5-29.</title>
        <authorList>
            <person name="Im W.-T."/>
        </authorList>
    </citation>
    <scope>NUCLEOTIDE SEQUENCE [LARGE SCALE GENOMIC DNA]</scope>
    <source>
        <strain evidence="1 2">BR5-29</strain>
    </source>
</reference>
<comment type="caution">
    <text evidence="1">The sequence shown here is derived from an EMBL/GenBank/DDBJ whole genome shotgun (WGS) entry which is preliminary data.</text>
</comment>
<proteinExistence type="predicted"/>
<evidence type="ECO:0000313" key="1">
    <source>
        <dbReference type="EMBL" id="KAA9038724.1"/>
    </source>
</evidence>
<gene>
    <name evidence="1" type="ORF">FW778_14355</name>
</gene>
<dbReference type="AlphaFoldDB" id="A0A5J5IGD3"/>
<dbReference type="Proteomes" id="UP000326903">
    <property type="component" value="Unassembled WGS sequence"/>
</dbReference>
<keyword evidence="2" id="KW-1185">Reference proteome</keyword>
<protein>
    <submittedName>
        <fullName evidence="1">Uncharacterized protein</fullName>
    </submittedName>
</protein>
<evidence type="ECO:0000313" key="2">
    <source>
        <dbReference type="Proteomes" id="UP000326903"/>
    </source>
</evidence>
<organism evidence="1 2">
    <name type="scientific">Ginsengibacter hankyongi</name>
    <dbReference type="NCBI Taxonomy" id="2607284"/>
    <lineage>
        <taxon>Bacteria</taxon>
        <taxon>Pseudomonadati</taxon>
        <taxon>Bacteroidota</taxon>
        <taxon>Chitinophagia</taxon>
        <taxon>Chitinophagales</taxon>
        <taxon>Chitinophagaceae</taxon>
        <taxon>Ginsengibacter</taxon>
    </lineage>
</organism>
<sequence>MQQLILPQLKYEIDTYRRLLNFITDENVHLKNRLAVVVKDNFEKNLVEELDNYLSKFVAQDELINLLKNDISKIENRLWGQIHDDGEIVKDIYPGLTVLQSNILTTQELLITLCSDFNSFLWEIIVNIKWTTNYPEP</sequence>
<accession>A0A5J5IGD3</accession>
<dbReference type="RefSeq" id="WP_150415445.1">
    <property type="nucleotide sequence ID" value="NZ_VYQF01000003.1"/>
</dbReference>